<proteinExistence type="predicted"/>
<reference evidence="3 4" key="1">
    <citation type="submission" date="2019-02" db="EMBL/GenBank/DDBJ databases">
        <title>Hansschlegelia quercus sp. nov., a novel methylotrophic bacterium from buds of oak (Quercus robur L.).</title>
        <authorList>
            <person name="Agafonova N.V."/>
            <person name="Kaparullina E.N."/>
            <person name="Grouzdev D.S."/>
            <person name="Doronina N.V."/>
        </authorList>
    </citation>
    <scope>NUCLEOTIDE SEQUENCE [LARGE SCALE GENOMIC DNA]</scope>
    <source>
        <strain evidence="3 4">Dub</strain>
    </source>
</reference>
<sequence>MIFKSLRVAALAVAFVGSAVAAQAAETGMMDKPVVGQNTTTTSPDTGGPMQKAGATKHSSMMHKKTKKPKKRPMHHMKPMSENGDMQKTGGPGGKGEPKTGKTPM</sequence>
<gene>
    <name evidence="3" type="ORF">EYR15_08560</name>
</gene>
<evidence type="ECO:0000256" key="1">
    <source>
        <dbReference type="SAM" id="MobiDB-lite"/>
    </source>
</evidence>
<feature type="signal peptide" evidence="2">
    <location>
        <begin position="1"/>
        <end position="24"/>
    </location>
</feature>
<dbReference type="Proteomes" id="UP000291613">
    <property type="component" value="Unassembled WGS sequence"/>
</dbReference>
<feature type="compositionally biased region" description="Basic residues" evidence="1">
    <location>
        <begin position="60"/>
        <end position="78"/>
    </location>
</feature>
<feature type="compositionally biased region" description="Polar residues" evidence="1">
    <location>
        <begin position="36"/>
        <end position="45"/>
    </location>
</feature>
<evidence type="ECO:0008006" key="5">
    <source>
        <dbReference type="Google" id="ProtNLM"/>
    </source>
</evidence>
<keyword evidence="4" id="KW-1185">Reference proteome</keyword>
<comment type="caution">
    <text evidence="3">The sequence shown here is derived from an EMBL/GenBank/DDBJ whole genome shotgun (WGS) entry which is preliminary data.</text>
</comment>
<dbReference type="RefSeq" id="WP_131003017.1">
    <property type="nucleotide sequence ID" value="NZ_JBHSZR010000003.1"/>
</dbReference>
<name>A0A4V2JE45_9HYPH</name>
<evidence type="ECO:0000256" key="2">
    <source>
        <dbReference type="SAM" id="SignalP"/>
    </source>
</evidence>
<dbReference type="AlphaFoldDB" id="A0A4V2JE45"/>
<accession>A0A4V2JE45</accession>
<feature type="chain" id="PRO_5020567037" description="Pentapeptide MXKDX repeat protein" evidence="2">
    <location>
        <begin position="25"/>
        <end position="105"/>
    </location>
</feature>
<evidence type="ECO:0000313" key="4">
    <source>
        <dbReference type="Proteomes" id="UP000291613"/>
    </source>
</evidence>
<dbReference type="EMBL" id="SIUB01000003">
    <property type="protein sequence ID" value="TBN53836.1"/>
    <property type="molecule type" value="Genomic_DNA"/>
</dbReference>
<organism evidence="3 4">
    <name type="scientific">Hansschlegelia quercus</name>
    <dbReference type="NCBI Taxonomy" id="2528245"/>
    <lineage>
        <taxon>Bacteria</taxon>
        <taxon>Pseudomonadati</taxon>
        <taxon>Pseudomonadota</taxon>
        <taxon>Alphaproteobacteria</taxon>
        <taxon>Hyphomicrobiales</taxon>
        <taxon>Methylopilaceae</taxon>
        <taxon>Hansschlegelia</taxon>
    </lineage>
</organism>
<protein>
    <recommendedName>
        <fullName evidence="5">Pentapeptide MXKDX repeat protein</fullName>
    </recommendedName>
</protein>
<feature type="compositionally biased region" description="Basic and acidic residues" evidence="1">
    <location>
        <begin position="96"/>
        <end position="105"/>
    </location>
</feature>
<evidence type="ECO:0000313" key="3">
    <source>
        <dbReference type="EMBL" id="TBN53836.1"/>
    </source>
</evidence>
<keyword evidence="2" id="KW-0732">Signal</keyword>
<feature type="region of interest" description="Disordered" evidence="1">
    <location>
        <begin position="33"/>
        <end position="105"/>
    </location>
</feature>